<sequence length="124" mass="13805">MRIASEVLQFVIDNPGCTYRQVADAIPGLNVSTVNRCLSRFFADGRLARELRGSALAYYPIGEVEPAALSEENLRTLTGLENRAQQLEAKGLYFRAASVWLNAFDMAISNTDRSRYISRRAACL</sequence>
<evidence type="ECO:0000313" key="1">
    <source>
        <dbReference type="EMBL" id="MDV7023734.1"/>
    </source>
</evidence>
<protein>
    <submittedName>
        <fullName evidence="1">PerC family transcriptional regulator</fullName>
    </submittedName>
</protein>
<evidence type="ECO:0000313" key="2">
    <source>
        <dbReference type="Proteomes" id="UP001187066"/>
    </source>
</evidence>
<dbReference type="EMBL" id="JAWLOF010000009">
    <property type="protein sequence ID" value="MDV7023734.1"/>
    <property type="molecule type" value="Genomic_DNA"/>
</dbReference>
<keyword evidence="2" id="KW-1185">Reference proteome</keyword>
<dbReference type="InterPro" id="IPR024684">
    <property type="entry name" value="Tscrpt_act_PerC/SfV_Orf40"/>
</dbReference>
<name>A0ABU4E545_9ENTR</name>
<gene>
    <name evidence="1" type="ORF">R4P48_13745</name>
</gene>
<dbReference type="RefSeq" id="WP_317678536.1">
    <property type="nucleotide sequence ID" value="NZ_JAWLOF010000009.1"/>
</dbReference>
<dbReference type="SUPFAM" id="SSF46785">
    <property type="entry name" value="Winged helix' DNA-binding domain"/>
    <property type="match status" value="1"/>
</dbReference>
<dbReference type="Proteomes" id="UP001187066">
    <property type="component" value="Unassembled WGS sequence"/>
</dbReference>
<proteinExistence type="predicted"/>
<dbReference type="InterPro" id="IPR036390">
    <property type="entry name" value="WH_DNA-bd_sf"/>
</dbReference>
<dbReference type="Pfam" id="PF06069">
    <property type="entry name" value="PerC"/>
    <property type="match status" value="1"/>
</dbReference>
<reference evidence="1 2" key="1">
    <citation type="submission" date="2023-10" db="EMBL/GenBank/DDBJ databases">
        <authorList>
            <person name="Dale J."/>
        </authorList>
    </citation>
    <scope>NUCLEOTIDE SEQUENCE [LARGE SCALE GENOMIC DNA]</scope>
    <source>
        <strain evidence="1 2">2023EL-00970</strain>
    </source>
</reference>
<accession>A0ABU4E545</accession>
<comment type="caution">
    <text evidence="1">The sequence shown here is derived from an EMBL/GenBank/DDBJ whole genome shotgun (WGS) entry which is preliminary data.</text>
</comment>
<organism evidence="1 2">
    <name type="scientific">Atlantibacter subterraneus</name>
    <dbReference type="NCBI Taxonomy" id="255519"/>
    <lineage>
        <taxon>Bacteria</taxon>
        <taxon>Pseudomonadati</taxon>
        <taxon>Pseudomonadota</taxon>
        <taxon>Gammaproteobacteria</taxon>
        <taxon>Enterobacterales</taxon>
        <taxon>Enterobacteriaceae</taxon>
        <taxon>Atlantibacter</taxon>
    </lineage>
</organism>